<name>A0ABV2W2I3_9ACTN</name>
<gene>
    <name evidence="3" type="ORF">ABZ508_10330</name>
</gene>
<protein>
    <submittedName>
        <fullName evidence="3">DUF4007 family protein</fullName>
    </submittedName>
</protein>
<feature type="region of interest" description="Disordered" evidence="1">
    <location>
        <begin position="316"/>
        <end position="355"/>
    </location>
</feature>
<keyword evidence="4" id="KW-1185">Reference proteome</keyword>
<evidence type="ECO:0000313" key="3">
    <source>
        <dbReference type="EMBL" id="MEU0707754.1"/>
    </source>
</evidence>
<reference evidence="3 4" key="1">
    <citation type="submission" date="2024-06" db="EMBL/GenBank/DDBJ databases">
        <title>The Natural Products Discovery Center: Release of the First 8490 Sequenced Strains for Exploring Actinobacteria Biosynthetic Diversity.</title>
        <authorList>
            <person name="Kalkreuter E."/>
            <person name="Kautsar S.A."/>
            <person name="Yang D."/>
            <person name="Bader C.D."/>
            <person name="Teijaro C.N."/>
            <person name="Fluegel L."/>
            <person name="Davis C.M."/>
            <person name="Simpson J.R."/>
            <person name="Lauterbach L."/>
            <person name="Steele A.D."/>
            <person name="Gui C."/>
            <person name="Meng S."/>
            <person name="Li G."/>
            <person name="Viehrig K."/>
            <person name="Ye F."/>
            <person name="Su P."/>
            <person name="Kiefer A.F."/>
            <person name="Nichols A."/>
            <person name="Cepeda A.J."/>
            <person name="Yan W."/>
            <person name="Fan B."/>
            <person name="Jiang Y."/>
            <person name="Adhikari A."/>
            <person name="Zheng C.-J."/>
            <person name="Schuster L."/>
            <person name="Cowan T.M."/>
            <person name="Smanski M.J."/>
            <person name="Chevrette M.G."/>
            <person name="De Carvalho L.P.S."/>
            <person name="Shen B."/>
        </authorList>
    </citation>
    <scope>NUCLEOTIDE SEQUENCE [LARGE SCALE GENOMIC DNA]</scope>
    <source>
        <strain evidence="3 4">NPDC006337</strain>
    </source>
</reference>
<comment type="caution">
    <text evidence="3">The sequence shown here is derived from an EMBL/GenBank/DDBJ whole genome shotgun (WGS) entry which is preliminary data.</text>
</comment>
<feature type="domain" description="DUF4007" evidence="2">
    <location>
        <begin position="13"/>
        <end position="310"/>
    </location>
</feature>
<accession>A0ABV2W2I3</accession>
<evidence type="ECO:0000259" key="2">
    <source>
        <dbReference type="Pfam" id="PF13182"/>
    </source>
</evidence>
<evidence type="ECO:0000313" key="4">
    <source>
        <dbReference type="Proteomes" id="UP001550378"/>
    </source>
</evidence>
<proteinExistence type="predicted"/>
<sequence length="355" mass="38325">MSPAPLSDCLPAFGRHRGYPPRYGWLRKVYDALLQDPTALRRPDATVVLGVGKSMVPSMAFWSQAFGLAVRNSQGLVPTDRAHWLLHDETGADPYLELDASLWLLHWWLVSARPCHVPTWRYLFGYSPLSRSSRAETQGRLAAAAEAAGLRSPASSVLASDIACLVSMYAPGDRSAANIEDELSNPFRTLHLLDPEPPADRRADRSHLVVLRRTAGRHCPAPVQVYASLDFAARTAGPEVGSVTLARLASDPLGPGRLLLTSTADLRRALHQIAGQHGGLAVVESGDGQETLVYSCPPALLAEDVLADAYPSLRPTTSHAGRWGVPHPGPDGLTPDFRSPRRDPGLGEPSTHVAY</sequence>
<dbReference type="EMBL" id="JBEXZR010000006">
    <property type="protein sequence ID" value="MEU0707754.1"/>
    <property type="molecule type" value="Genomic_DNA"/>
</dbReference>
<dbReference type="Proteomes" id="UP001550378">
    <property type="component" value="Unassembled WGS sequence"/>
</dbReference>
<evidence type="ECO:0000256" key="1">
    <source>
        <dbReference type="SAM" id="MobiDB-lite"/>
    </source>
</evidence>
<organism evidence="3 4">
    <name type="scientific">Streptomyces lavendulocolor</name>
    <dbReference type="NCBI Taxonomy" id="67316"/>
    <lineage>
        <taxon>Bacteria</taxon>
        <taxon>Bacillati</taxon>
        <taxon>Actinomycetota</taxon>
        <taxon>Actinomycetes</taxon>
        <taxon>Kitasatosporales</taxon>
        <taxon>Streptomycetaceae</taxon>
        <taxon>Streptomyces</taxon>
    </lineage>
</organism>
<dbReference type="RefSeq" id="WP_356583740.1">
    <property type="nucleotide sequence ID" value="NZ_JBEXZO010000025.1"/>
</dbReference>
<dbReference type="Pfam" id="PF13182">
    <property type="entry name" value="DUF4007"/>
    <property type="match status" value="1"/>
</dbReference>
<dbReference type="InterPro" id="IPR025248">
    <property type="entry name" value="DUF4007"/>
</dbReference>